<dbReference type="Proteomes" id="UP000729402">
    <property type="component" value="Unassembled WGS sequence"/>
</dbReference>
<evidence type="ECO:0000313" key="2">
    <source>
        <dbReference type="EMBL" id="KAG8048620.1"/>
    </source>
</evidence>
<proteinExistence type="predicted"/>
<evidence type="ECO:0000256" key="1">
    <source>
        <dbReference type="SAM" id="MobiDB-lite"/>
    </source>
</evidence>
<protein>
    <submittedName>
        <fullName evidence="2">Uncharacterized protein</fullName>
    </submittedName>
</protein>
<dbReference type="AlphaFoldDB" id="A0A8J5R1A0"/>
<reference evidence="2" key="1">
    <citation type="journal article" date="2021" name="bioRxiv">
        <title>Whole Genome Assembly and Annotation of Northern Wild Rice, Zizania palustris L., Supports a Whole Genome Duplication in the Zizania Genus.</title>
        <authorList>
            <person name="Haas M."/>
            <person name="Kono T."/>
            <person name="Macchietto M."/>
            <person name="Millas R."/>
            <person name="McGilp L."/>
            <person name="Shao M."/>
            <person name="Duquette J."/>
            <person name="Hirsch C.N."/>
            <person name="Kimball J."/>
        </authorList>
    </citation>
    <scope>NUCLEOTIDE SEQUENCE</scope>
    <source>
        <tissue evidence="2">Fresh leaf tissue</tissue>
    </source>
</reference>
<dbReference type="EMBL" id="JAAALK010000289">
    <property type="protein sequence ID" value="KAG8048620.1"/>
    <property type="molecule type" value="Genomic_DNA"/>
</dbReference>
<accession>A0A8J5R1A0</accession>
<name>A0A8J5R1A0_ZIZPA</name>
<feature type="region of interest" description="Disordered" evidence="1">
    <location>
        <begin position="1"/>
        <end position="21"/>
    </location>
</feature>
<evidence type="ECO:0000313" key="3">
    <source>
        <dbReference type="Proteomes" id="UP000729402"/>
    </source>
</evidence>
<keyword evidence="3" id="KW-1185">Reference proteome</keyword>
<feature type="region of interest" description="Disordered" evidence="1">
    <location>
        <begin position="146"/>
        <end position="169"/>
    </location>
</feature>
<comment type="caution">
    <text evidence="2">The sequence shown here is derived from an EMBL/GenBank/DDBJ whole genome shotgun (WGS) entry which is preliminary data.</text>
</comment>
<reference evidence="2" key="2">
    <citation type="submission" date="2021-02" db="EMBL/GenBank/DDBJ databases">
        <authorList>
            <person name="Kimball J.A."/>
            <person name="Haas M.W."/>
            <person name="Macchietto M."/>
            <person name="Kono T."/>
            <person name="Duquette J."/>
            <person name="Shao M."/>
        </authorList>
    </citation>
    <scope>NUCLEOTIDE SEQUENCE</scope>
    <source>
        <tissue evidence="2">Fresh leaf tissue</tissue>
    </source>
</reference>
<organism evidence="2 3">
    <name type="scientific">Zizania palustris</name>
    <name type="common">Northern wild rice</name>
    <dbReference type="NCBI Taxonomy" id="103762"/>
    <lineage>
        <taxon>Eukaryota</taxon>
        <taxon>Viridiplantae</taxon>
        <taxon>Streptophyta</taxon>
        <taxon>Embryophyta</taxon>
        <taxon>Tracheophyta</taxon>
        <taxon>Spermatophyta</taxon>
        <taxon>Magnoliopsida</taxon>
        <taxon>Liliopsida</taxon>
        <taxon>Poales</taxon>
        <taxon>Poaceae</taxon>
        <taxon>BOP clade</taxon>
        <taxon>Oryzoideae</taxon>
        <taxon>Oryzeae</taxon>
        <taxon>Zizaniinae</taxon>
        <taxon>Zizania</taxon>
    </lineage>
</organism>
<gene>
    <name evidence="2" type="ORF">GUJ93_ZPchr0009g1375</name>
</gene>
<sequence length="169" mass="17490">MVSGGRRTAATAGSRQRPGWAVAGRAHGVGGHAHGRWGAGGGQRWVVTNGGGRRRQAVTVASAGGGGGLGRAHVQGLGFPAVFGNSRSDRGHPTGPTETPRITLKLVAEAPFAGVLRAGARVRRSLLHRSNWEYFASQTTGAYLAATSGTRSRGPYAPPVRPDLRLKVP</sequence>